<proteinExistence type="evidence at transcript level"/>
<dbReference type="GO" id="GO:0006367">
    <property type="term" value="P:transcription initiation at RNA polymerase II promoter"/>
    <property type="evidence" value="ECO:0007669"/>
    <property type="project" value="TreeGrafter"/>
</dbReference>
<evidence type="ECO:0000256" key="2">
    <source>
        <dbReference type="ARBA" id="ARBA00006178"/>
    </source>
</evidence>
<name>I3SQY9_LOTJA</name>
<protein>
    <recommendedName>
        <fullName evidence="7">Transcription initiation factor TFIID component TAF4 C-terminal domain-containing protein</fullName>
    </recommendedName>
</protein>
<evidence type="ECO:0000256" key="3">
    <source>
        <dbReference type="ARBA" id="ARBA00023015"/>
    </source>
</evidence>
<organism evidence="8">
    <name type="scientific">Lotus japonicus</name>
    <name type="common">Lotus corniculatus var. japonicus</name>
    <dbReference type="NCBI Taxonomy" id="34305"/>
    <lineage>
        <taxon>Eukaryota</taxon>
        <taxon>Viridiplantae</taxon>
        <taxon>Streptophyta</taxon>
        <taxon>Embryophyta</taxon>
        <taxon>Tracheophyta</taxon>
        <taxon>Spermatophyta</taxon>
        <taxon>Magnoliopsida</taxon>
        <taxon>eudicotyledons</taxon>
        <taxon>Gunneridae</taxon>
        <taxon>Pentapetalae</taxon>
        <taxon>rosids</taxon>
        <taxon>fabids</taxon>
        <taxon>Fabales</taxon>
        <taxon>Fabaceae</taxon>
        <taxon>Papilionoideae</taxon>
        <taxon>50 kb inversion clade</taxon>
        <taxon>NPAAA clade</taxon>
        <taxon>Hologalegina</taxon>
        <taxon>robinioid clade</taxon>
        <taxon>Loteae</taxon>
        <taxon>Lotus</taxon>
    </lineage>
</organism>
<comment type="similarity">
    <text evidence="2">Belongs to the TAF4 family.</text>
</comment>
<evidence type="ECO:0000256" key="5">
    <source>
        <dbReference type="ARBA" id="ARBA00023242"/>
    </source>
</evidence>
<feature type="region of interest" description="Disordered" evidence="6">
    <location>
        <begin position="144"/>
        <end position="209"/>
    </location>
</feature>
<dbReference type="Pfam" id="PF05236">
    <property type="entry name" value="TAF4"/>
    <property type="match status" value="1"/>
</dbReference>
<dbReference type="PANTHER" id="PTHR15138:SF14">
    <property type="entry name" value="TRANSCRIPTION INITIATION FACTOR TFIID SUBUNIT 4"/>
    <property type="match status" value="1"/>
</dbReference>
<feature type="domain" description="Transcription initiation factor TFIID component TAF4 C-terminal" evidence="7">
    <location>
        <begin position="1"/>
        <end position="240"/>
    </location>
</feature>
<evidence type="ECO:0000256" key="4">
    <source>
        <dbReference type="ARBA" id="ARBA00023163"/>
    </source>
</evidence>
<dbReference type="GO" id="GO:0016251">
    <property type="term" value="F:RNA polymerase II general transcription initiation factor activity"/>
    <property type="evidence" value="ECO:0007669"/>
    <property type="project" value="TreeGrafter"/>
</dbReference>
<dbReference type="InterPro" id="IPR007900">
    <property type="entry name" value="TAF4_C"/>
</dbReference>
<dbReference type="AlphaFoldDB" id="I3SQY9"/>
<feature type="compositionally biased region" description="Basic and acidic residues" evidence="6">
    <location>
        <begin position="177"/>
        <end position="186"/>
    </location>
</feature>
<keyword evidence="4" id="KW-0804">Transcription</keyword>
<dbReference type="PANTHER" id="PTHR15138">
    <property type="entry name" value="TRANSCRIPTION INITIATION FACTOR TFIID SUBUNIT 4"/>
    <property type="match status" value="1"/>
</dbReference>
<feature type="region of interest" description="Disordered" evidence="6">
    <location>
        <begin position="75"/>
        <end position="113"/>
    </location>
</feature>
<dbReference type="CDD" id="cd08045">
    <property type="entry name" value="HFD_TAF4"/>
    <property type="match status" value="1"/>
</dbReference>
<comment type="subcellular location">
    <subcellularLocation>
        <location evidence="1">Nucleus</location>
    </subcellularLocation>
</comment>
<dbReference type="GO" id="GO:0003677">
    <property type="term" value="F:DNA binding"/>
    <property type="evidence" value="ECO:0007669"/>
    <property type="project" value="TreeGrafter"/>
</dbReference>
<evidence type="ECO:0000313" key="8">
    <source>
        <dbReference type="EMBL" id="AFK42681.1"/>
    </source>
</evidence>
<evidence type="ECO:0000259" key="7">
    <source>
        <dbReference type="Pfam" id="PF05236"/>
    </source>
</evidence>
<reference evidence="8" key="1">
    <citation type="submission" date="2012-05" db="EMBL/GenBank/DDBJ databases">
        <authorList>
            <person name="Krishnakumar V."/>
            <person name="Cheung F."/>
            <person name="Xiao Y."/>
            <person name="Chan A."/>
            <person name="Moskal W.A."/>
            <person name="Town C.D."/>
        </authorList>
    </citation>
    <scope>NUCLEOTIDE SEQUENCE</scope>
</reference>
<dbReference type="EMBL" id="BT142887">
    <property type="protein sequence ID" value="AFK42681.1"/>
    <property type="molecule type" value="mRNA"/>
</dbReference>
<keyword evidence="3" id="KW-0805">Transcription regulation</keyword>
<keyword evidence="5" id="KW-0539">Nucleus</keyword>
<dbReference type="InterPro" id="IPR045144">
    <property type="entry name" value="TAF4"/>
</dbReference>
<accession>I3SQY9</accession>
<evidence type="ECO:0000256" key="6">
    <source>
        <dbReference type="SAM" id="MobiDB-lite"/>
    </source>
</evidence>
<sequence length="251" mass="27814">MAECGLKGMSNDVEKCLSLCVEERMRGLISNMIRMSKQRVDLEKMRHRTVVTSDVRQQIMAMNTKAREEWKKKQAETEKLRKVTDVEGHSGVDGDREKDEGRNKSIKVNKEVDDKMRTNAANVAARAAVGGDDVLSKGQHMAELAKQKREGGMDSSSGSQPAKDLSRKSSPSTSGRSTKDNQERGKKGPTSTQTSGAARKFGRHNALAHPRIARSISVKDAIAVLEREPQMSKSSLLYRLYEKIHSDASTE</sequence>
<dbReference type="GO" id="GO:0005669">
    <property type="term" value="C:transcription factor TFIID complex"/>
    <property type="evidence" value="ECO:0007669"/>
    <property type="project" value="InterPro"/>
</dbReference>
<evidence type="ECO:0000256" key="1">
    <source>
        <dbReference type="ARBA" id="ARBA00004123"/>
    </source>
</evidence>